<keyword evidence="1" id="KW-0511">Multifunctional enzyme</keyword>
<reference evidence="3 4" key="1">
    <citation type="journal article" date="2017" name="Nature">
        <title>The Apostasia genome and the evolution of orchids.</title>
        <authorList>
            <person name="Zhang G.Q."/>
            <person name="Liu K.W."/>
            <person name="Li Z."/>
            <person name="Lohaus R."/>
            <person name="Hsiao Y.Y."/>
            <person name="Niu S.C."/>
            <person name="Wang J.Y."/>
            <person name="Lin Y.C."/>
            <person name="Xu Q."/>
            <person name="Chen L.J."/>
            <person name="Yoshida K."/>
            <person name="Fujiwara S."/>
            <person name="Wang Z.W."/>
            <person name="Zhang Y.Q."/>
            <person name="Mitsuda N."/>
            <person name="Wang M."/>
            <person name="Liu G.H."/>
            <person name="Pecoraro L."/>
            <person name="Huang H.X."/>
            <person name="Xiao X.J."/>
            <person name="Lin M."/>
            <person name="Wu X.Y."/>
            <person name="Wu W.L."/>
            <person name="Chen Y.Y."/>
            <person name="Chang S.B."/>
            <person name="Sakamoto S."/>
            <person name="Ohme-Takagi M."/>
            <person name="Yagi M."/>
            <person name="Zeng S.J."/>
            <person name="Shen C.Y."/>
            <person name="Yeh C.M."/>
            <person name="Luo Y.B."/>
            <person name="Tsai W.C."/>
            <person name="Van de Peer Y."/>
            <person name="Liu Z.J."/>
        </authorList>
    </citation>
    <scope>NUCLEOTIDE SEQUENCE [LARGE SCALE GENOMIC DNA]</scope>
    <source>
        <strain evidence="4">cv. Shenzhen</strain>
        <tissue evidence="3">Stem</tissue>
    </source>
</reference>
<dbReference type="OrthoDB" id="693831at2759"/>
<dbReference type="Pfam" id="PF00078">
    <property type="entry name" value="RVT_1"/>
    <property type="match status" value="1"/>
</dbReference>
<feature type="domain" description="Reverse transcriptase" evidence="2">
    <location>
        <begin position="1"/>
        <end position="82"/>
    </location>
</feature>
<dbReference type="InterPro" id="IPR043128">
    <property type="entry name" value="Rev_trsase/Diguanyl_cyclase"/>
</dbReference>
<dbReference type="SUPFAM" id="SSF56672">
    <property type="entry name" value="DNA/RNA polymerases"/>
    <property type="match status" value="1"/>
</dbReference>
<dbReference type="InterPro" id="IPR041577">
    <property type="entry name" value="RT_RNaseH_2"/>
</dbReference>
<dbReference type="CDD" id="cd01647">
    <property type="entry name" value="RT_LTR"/>
    <property type="match status" value="1"/>
</dbReference>
<dbReference type="Gene3D" id="3.30.70.270">
    <property type="match status" value="2"/>
</dbReference>
<organism evidence="3 4">
    <name type="scientific">Apostasia shenzhenica</name>
    <dbReference type="NCBI Taxonomy" id="1088818"/>
    <lineage>
        <taxon>Eukaryota</taxon>
        <taxon>Viridiplantae</taxon>
        <taxon>Streptophyta</taxon>
        <taxon>Embryophyta</taxon>
        <taxon>Tracheophyta</taxon>
        <taxon>Spermatophyta</taxon>
        <taxon>Magnoliopsida</taxon>
        <taxon>Liliopsida</taxon>
        <taxon>Asparagales</taxon>
        <taxon>Orchidaceae</taxon>
        <taxon>Apostasioideae</taxon>
        <taxon>Apostasia</taxon>
    </lineage>
</organism>
<name>A0A2I0BCL9_9ASPA</name>
<sequence length="241" mass="27396">MPFDLKNADATYQLMIDAVFKGQRGRNLEAYVDDILVKSRNMEEYFADLRETFNTLRKFNLKLNPTKCTFGTVSGKFLGYLISVRGIEANPDKISAVLSMPSPRSLKEIQKLTGRINSLGRFISKVGDRCLSFFRYLCKGKKGQWTDECEATFTELKRYLTTTPMLVAPKVGEVLSLYLRASDVAVSAVLVNDNKGIYRPIFYISHILLDTEARYPTLEKLALTFLMVARKLCPYCQSHTI</sequence>
<protein>
    <submittedName>
        <fullName evidence="3">Putative mitochondrial protein</fullName>
    </submittedName>
</protein>
<evidence type="ECO:0000313" key="3">
    <source>
        <dbReference type="EMBL" id="PKA65541.1"/>
    </source>
</evidence>
<dbReference type="InterPro" id="IPR043502">
    <property type="entry name" value="DNA/RNA_pol_sf"/>
</dbReference>
<dbReference type="PANTHER" id="PTHR37984:SF5">
    <property type="entry name" value="PROTEIN NYNRIN-LIKE"/>
    <property type="match status" value="1"/>
</dbReference>
<dbReference type="InterPro" id="IPR000477">
    <property type="entry name" value="RT_dom"/>
</dbReference>
<evidence type="ECO:0000256" key="1">
    <source>
        <dbReference type="ARBA" id="ARBA00023268"/>
    </source>
</evidence>
<dbReference type="InterPro" id="IPR050951">
    <property type="entry name" value="Retrovirus_Pol_polyprotein"/>
</dbReference>
<dbReference type="PROSITE" id="PS50878">
    <property type="entry name" value="RT_POL"/>
    <property type="match status" value="1"/>
</dbReference>
<evidence type="ECO:0000259" key="2">
    <source>
        <dbReference type="PROSITE" id="PS50878"/>
    </source>
</evidence>
<dbReference type="AlphaFoldDB" id="A0A2I0BCL9"/>
<gene>
    <name evidence="3" type="ORF">AXF42_Ash005875</name>
</gene>
<dbReference type="EMBL" id="KZ451895">
    <property type="protein sequence ID" value="PKA65541.1"/>
    <property type="molecule type" value="Genomic_DNA"/>
</dbReference>
<dbReference type="Proteomes" id="UP000236161">
    <property type="component" value="Unassembled WGS sequence"/>
</dbReference>
<proteinExistence type="predicted"/>
<dbReference type="PANTHER" id="PTHR37984">
    <property type="entry name" value="PROTEIN CBG26694"/>
    <property type="match status" value="1"/>
</dbReference>
<evidence type="ECO:0000313" key="4">
    <source>
        <dbReference type="Proteomes" id="UP000236161"/>
    </source>
</evidence>
<dbReference type="Pfam" id="PF17919">
    <property type="entry name" value="RT_RNaseH_2"/>
    <property type="match status" value="1"/>
</dbReference>
<dbReference type="GO" id="GO:0003824">
    <property type="term" value="F:catalytic activity"/>
    <property type="evidence" value="ECO:0007669"/>
    <property type="project" value="UniProtKB-KW"/>
</dbReference>
<accession>A0A2I0BCL9</accession>
<keyword evidence="4" id="KW-1185">Reference proteome</keyword>